<evidence type="ECO:0000256" key="3">
    <source>
        <dbReference type="ARBA" id="ARBA00012780"/>
    </source>
</evidence>
<dbReference type="InterPro" id="IPR005200">
    <property type="entry name" value="Endo-beta-glucanase"/>
</dbReference>
<evidence type="ECO:0000259" key="9">
    <source>
        <dbReference type="Pfam" id="PF03639"/>
    </source>
</evidence>
<evidence type="ECO:0000256" key="7">
    <source>
        <dbReference type="ARBA" id="ARBA00023316"/>
    </source>
</evidence>
<feature type="domain" description="Glycosyl hydrolase family 81 N-terminal" evidence="9">
    <location>
        <begin position="76"/>
        <end position="366"/>
    </location>
</feature>
<dbReference type="GO" id="GO:0000272">
    <property type="term" value="P:polysaccharide catabolic process"/>
    <property type="evidence" value="ECO:0007669"/>
    <property type="project" value="UniProtKB-KW"/>
</dbReference>
<dbReference type="Pfam" id="PF17652">
    <property type="entry name" value="Glyco_hydro81C"/>
    <property type="match status" value="1"/>
</dbReference>
<comment type="catalytic activity">
    <reaction evidence="1">
        <text>Hydrolysis of (1-&gt;3)-beta-D-glucosidic linkages in (1-&gt;3)-beta-D-glucans.</text>
        <dbReference type="EC" id="3.2.1.39"/>
    </reaction>
</comment>
<protein>
    <recommendedName>
        <fullName evidence="3">glucan endo-1,3-beta-D-glucosidase</fullName>
        <ecNumber evidence="3">3.2.1.39</ecNumber>
    </recommendedName>
</protein>
<dbReference type="PANTHER" id="PTHR31983:SF0">
    <property type="entry name" value="GLUCAN ENDO-1,3-BETA-D-GLUCOSIDASE 2"/>
    <property type="match status" value="1"/>
</dbReference>
<keyword evidence="8" id="KW-0624">Polysaccharide degradation</keyword>
<gene>
    <name evidence="11" type="ORF">PHMEG_0001299</name>
</gene>
<dbReference type="AlphaFoldDB" id="A0A225X3I3"/>
<dbReference type="Proteomes" id="UP000198211">
    <property type="component" value="Unassembled WGS sequence"/>
</dbReference>
<keyword evidence="4" id="KW-0378">Hydrolase</keyword>
<evidence type="ECO:0000313" key="12">
    <source>
        <dbReference type="Proteomes" id="UP000198211"/>
    </source>
</evidence>
<sequence length="752" mass="83915">MIIHQTTHSSKAPFASHRSWLLLAGLCFQLLFGGDTLVSAQNVSWDPSGKFPSPTLLVNATTEQATLCKPRHLDTMRSKPVPTNAWWGNLVTCDATTNATQPIWSNPFAVSVEDSGAYGFALSYPYRNRFFGGVTDGVAKYYAHPKRNEIQLTAYEFQSAIPDMQVINWTDLGVTVQLQAPSSTGTMKSSMVSGMAYFTTTYKGLTPEILFEAPIATINGATATIGTSYNGTKFNVLAVSGQQWWIHVFPLNSSSPGIQFNFATSMILQGLTTFNGTIRVSAILDPTQSTAQNTHSSCIVTGGDVEIANDSKYSFKWKTEGNCSNGLFHYAMDHHTKTLTAASVAEVLNVTMYSATRGLMKAFTTLTSPPTWSFYESRNIPVTHYPRSRLTTAIALQQDLKTKLRADIQSIWTVSTAGSYYFTGKLVQQYASLCLMANDPVIVGTDLSLLRRCVTKLESAITPFLDNSWKYPLKYDAVTGGVVSSEGFITGDANADFGNTVYNDHHYHYGYWVHMASVINYLHPTWSRIGDLNNMTRLLLRDVANPSRDDPYFPKFRGFDWFRGHSYSHGMTALGDGKDEESTSEDINFAYSMALFGQTTNHKLMKDIGRLLTKISARSIQTYFLFDKANTIHPEAYRPHMVTGILFDNKADYATWFSADEYMIHGIQMLPVTPVLEYVRTSTFIQQEWDTILSKLDIVARDQQSNSWYSLLYLNYARVNKAQALLKLSQCSSMMDGLSRSWALYMAAQFSL</sequence>
<evidence type="ECO:0000256" key="4">
    <source>
        <dbReference type="ARBA" id="ARBA00022801"/>
    </source>
</evidence>
<comment type="caution">
    <text evidence="11">The sequence shown here is derived from an EMBL/GenBank/DDBJ whole genome shotgun (WGS) entry which is preliminary data.</text>
</comment>
<dbReference type="Gene3D" id="1.20.5.420">
    <property type="entry name" value="Immunoglobulin FC, subunit C"/>
    <property type="match status" value="1"/>
</dbReference>
<evidence type="ECO:0000256" key="6">
    <source>
        <dbReference type="ARBA" id="ARBA00023295"/>
    </source>
</evidence>
<evidence type="ECO:0000256" key="2">
    <source>
        <dbReference type="ARBA" id="ARBA00010730"/>
    </source>
</evidence>
<evidence type="ECO:0000256" key="1">
    <source>
        <dbReference type="ARBA" id="ARBA00000382"/>
    </source>
</evidence>
<dbReference type="GO" id="GO:0042973">
    <property type="term" value="F:glucan endo-1,3-beta-D-glucosidase activity"/>
    <property type="evidence" value="ECO:0007669"/>
    <property type="project" value="UniProtKB-EC"/>
</dbReference>
<evidence type="ECO:0000256" key="5">
    <source>
        <dbReference type="ARBA" id="ARBA00023277"/>
    </source>
</evidence>
<evidence type="ECO:0000256" key="8">
    <source>
        <dbReference type="ARBA" id="ARBA00023326"/>
    </source>
</evidence>
<feature type="domain" description="Glycosyl hydrolase family 81 C-terminal" evidence="10">
    <location>
        <begin position="397"/>
        <end position="744"/>
    </location>
</feature>
<organism evidence="11 12">
    <name type="scientific">Phytophthora megakarya</name>
    <dbReference type="NCBI Taxonomy" id="4795"/>
    <lineage>
        <taxon>Eukaryota</taxon>
        <taxon>Sar</taxon>
        <taxon>Stramenopiles</taxon>
        <taxon>Oomycota</taxon>
        <taxon>Peronosporomycetes</taxon>
        <taxon>Peronosporales</taxon>
        <taxon>Peronosporaceae</taxon>
        <taxon>Phytophthora</taxon>
    </lineage>
</organism>
<comment type="similarity">
    <text evidence="2">Belongs to the glycosyl hydrolase 81 family.</text>
</comment>
<proteinExistence type="inferred from homology"/>
<dbReference type="OrthoDB" id="4473401at2759"/>
<dbReference type="Pfam" id="PF03639">
    <property type="entry name" value="Glyco_hydro_81"/>
    <property type="match status" value="1"/>
</dbReference>
<dbReference type="InterPro" id="IPR040451">
    <property type="entry name" value="GH81_N"/>
</dbReference>
<keyword evidence="7" id="KW-0961">Cell wall biogenesis/degradation</keyword>
<dbReference type="GO" id="GO:0052861">
    <property type="term" value="F:endo-1,3(4)-beta-glucanase activity"/>
    <property type="evidence" value="ECO:0007669"/>
    <property type="project" value="InterPro"/>
</dbReference>
<dbReference type="Gene3D" id="2.70.98.30">
    <property type="entry name" value="Golgi alpha-mannosidase II, domain 4"/>
    <property type="match status" value="1"/>
</dbReference>
<dbReference type="GO" id="GO:0071555">
    <property type="term" value="P:cell wall organization"/>
    <property type="evidence" value="ECO:0007669"/>
    <property type="project" value="UniProtKB-KW"/>
</dbReference>
<dbReference type="InterPro" id="IPR040720">
    <property type="entry name" value="GH81_C"/>
</dbReference>
<accession>A0A225X3I3</accession>
<reference evidence="12" key="1">
    <citation type="submission" date="2017-03" db="EMBL/GenBank/DDBJ databases">
        <title>Phytopthora megakarya and P. palmivora, two closely related causual agents of cacao black pod achieved similar genome size and gene model numbers by different mechanisms.</title>
        <authorList>
            <person name="Ali S."/>
            <person name="Shao J."/>
            <person name="Larry D.J."/>
            <person name="Kronmiller B."/>
            <person name="Shen D."/>
            <person name="Strem M.D."/>
            <person name="Melnick R.L."/>
            <person name="Guiltinan M.J."/>
            <person name="Tyler B.M."/>
            <person name="Meinhardt L.W."/>
            <person name="Bailey B.A."/>
        </authorList>
    </citation>
    <scope>NUCLEOTIDE SEQUENCE [LARGE SCALE GENOMIC DNA]</scope>
    <source>
        <strain evidence="12">zdho120</strain>
    </source>
</reference>
<dbReference type="EMBL" id="NBNE01000045">
    <property type="protein sequence ID" value="OWZ23770.1"/>
    <property type="molecule type" value="Genomic_DNA"/>
</dbReference>
<keyword evidence="6" id="KW-0326">Glycosidase</keyword>
<dbReference type="Gene3D" id="1.10.287.1170">
    <property type="entry name" value="glycoside hydrolase family 81 endo-[beta] glucanase"/>
    <property type="match status" value="1"/>
</dbReference>
<dbReference type="EC" id="3.2.1.39" evidence="3"/>
<evidence type="ECO:0000259" key="10">
    <source>
        <dbReference type="Pfam" id="PF17652"/>
    </source>
</evidence>
<dbReference type="PANTHER" id="PTHR31983">
    <property type="entry name" value="ENDO-1,3(4)-BETA-GLUCANASE 1"/>
    <property type="match status" value="1"/>
</dbReference>
<dbReference type="PROSITE" id="PS52008">
    <property type="entry name" value="GH81"/>
    <property type="match status" value="1"/>
</dbReference>
<keyword evidence="12" id="KW-1185">Reference proteome</keyword>
<name>A0A225X3I3_9STRA</name>
<evidence type="ECO:0000313" key="11">
    <source>
        <dbReference type="EMBL" id="OWZ23770.1"/>
    </source>
</evidence>
<keyword evidence="5" id="KW-0119">Carbohydrate metabolism</keyword>